<dbReference type="GO" id="GO:0005886">
    <property type="term" value="C:plasma membrane"/>
    <property type="evidence" value="ECO:0007669"/>
    <property type="project" value="UniProtKB-SubCell"/>
</dbReference>
<keyword evidence="4 7" id="KW-0812">Transmembrane</keyword>
<keyword evidence="2" id="KW-0813">Transport</keyword>
<evidence type="ECO:0000256" key="7">
    <source>
        <dbReference type="SAM" id="Phobius"/>
    </source>
</evidence>
<keyword evidence="5 7" id="KW-1133">Transmembrane helix</keyword>
<feature type="transmembrane region" description="Helical" evidence="7">
    <location>
        <begin position="130"/>
        <end position="157"/>
    </location>
</feature>
<dbReference type="InterPro" id="IPR045621">
    <property type="entry name" value="BPD_transp_1_N"/>
</dbReference>
<feature type="transmembrane region" description="Helical" evidence="7">
    <location>
        <begin position="169"/>
        <end position="185"/>
    </location>
</feature>
<reference evidence="9" key="1">
    <citation type="journal article" date="2015" name="Nature">
        <title>Complex archaea that bridge the gap between prokaryotes and eukaryotes.</title>
        <authorList>
            <person name="Spang A."/>
            <person name="Saw J.H."/>
            <person name="Jorgensen S.L."/>
            <person name="Zaremba-Niedzwiedzka K."/>
            <person name="Martijn J."/>
            <person name="Lind A.E."/>
            <person name="van Eijk R."/>
            <person name="Schleper C."/>
            <person name="Guy L."/>
            <person name="Ettema T.J."/>
        </authorList>
    </citation>
    <scope>NUCLEOTIDE SEQUENCE</scope>
</reference>
<dbReference type="Gene3D" id="1.10.3720.10">
    <property type="entry name" value="MetI-like"/>
    <property type="match status" value="1"/>
</dbReference>
<gene>
    <name evidence="9" type="ORF">LCGC14_0666150</name>
</gene>
<evidence type="ECO:0000256" key="4">
    <source>
        <dbReference type="ARBA" id="ARBA00022692"/>
    </source>
</evidence>
<dbReference type="PANTHER" id="PTHR43163:SF6">
    <property type="entry name" value="DIPEPTIDE TRANSPORT SYSTEM PERMEASE PROTEIN DPPB-RELATED"/>
    <property type="match status" value="1"/>
</dbReference>
<comment type="caution">
    <text evidence="9">The sequence shown here is derived from an EMBL/GenBank/DDBJ whole genome shotgun (WGS) entry which is preliminary data.</text>
</comment>
<dbReference type="CDD" id="cd06261">
    <property type="entry name" value="TM_PBP2"/>
    <property type="match status" value="1"/>
</dbReference>
<dbReference type="Pfam" id="PF00528">
    <property type="entry name" value="BPD_transp_1"/>
    <property type="match status" value="1"/>
</dbReference>
<dbReference type="PROSITE" id="PS50928">
    <property type="entry name" value="ABC_TM1"/>
    <property type="match status" value="1"/>
</dbReference>
<feature type="transmembrane region" description="Helical" evidence="7">
    <location>
        <begin position="226"/>
        <end position="252"/>
    </location>
</feature>
<organism evidence="9">
    <name type="scientific">marine sediment metagenome</name>
    <dbReference type="NCBI Taxonomy" id="412755"/>
    <lineage>
        <taxon>unclassified sequences</taxon>
        <taxon>metagenomes</taxon>
        <taxon>ecological metagenomes</taxon>
    </lineage>
</organism>
<comment type="subcellular location">
    <subcellularLocation>
        <location evidence="1">Cell membrane</location>
        <topology evidence="1">Multi-pass membrane protein</topology>
    </subcellularLocation>
</comment>
<dbReference type="InterPro" id="IPR000515">
    <property type="entry name" value="MetI-like"/>
</dbReference>
<dbReference type="GO" id="GO:0071916">
    <property type="term" value="F:dipeptide transmembrane transporter activity"/>
    <property type="evidence" value="ECO:0007669"/>
    <property type="project" value="TreeGrafter"/>
</dbReference>
<dbReference type="AlphaFoldDB" id="A0A0F9RCB7"/>
<dbReference type="InterPro" id="IPR035906">
    <property type="entry name" value="MetI-like_sf"/>
</dbReference>
<dbReference type="SUPFAM" id="SSF161098">
    <property type="entry name" value="MetI-like"/>
    <property type="match status" value="1"/>
</dbReference>
<name>A0A0F9RCB7_9ZZZZ</name>
<evidence type="ECO:0000256" key="3">
    <source>
        <dbReference type="ARBA" id="ARBA00022475"/>
    </source>
</evidence>
<proteinExistence type="predicted"/>
<protein>
    <recommendedName>
        <fullName evidence="8">ABC transmembrane type-1 domain-containing protein</fullName>
    </recommendedName>
</protein>
<evidence type="ECO:0000259" key="8">
    <source>
        <dbReference type="PROSITE" id="PS50928"/>
    </source>
</evidence>
<keyword evidence="3" id="KW-1003">Cell membrane</keyword>
<dbReference type="Pfam" id="PF19300">
    <property type="entry name" value="BPD_transp_1_N"/>
    <property type="match status" value="1"/>
</dbReference>
<feature type="transmembrane region" description="Helical" evidence="7">
    <location>
        <begin position="100"/>
        <end position="121"/>
    </location>
</feature>
<evidence type="ECO:0000256" key="5">
    <source>
        <dbReference type="ARBA" id="ARBA00022989"/>
    </source>
</evidence>
<evidence type="ECO:0000256" key="2">
    <source>
        <dbReference type="ARBA" id="ARBA00022448"/>
    </source>
</evidence>
<feature type="domain" description="ABC transmembrane type-1" evidence="8">
    <location>
        <begin position="94"/>
        <end position="291"/>
    </location>
</feature>
<dbReference type="EMBL" id="LAZR01001294">
    <property type="protein sequence ID" value="KKN47112.1"/>
    <property type="molecule type" value="Genomic_DNA"/>
</dbReference>
<evidence type="ECO:0000256" key="6">
    <source>
        <dbReference type="ARBA" id="ARBA00023136"/>
    </source>
</evidence>
<dbReference type="PANTHER" id="PTHR43163">
    <property type="entry name" value="DIPEPTIDE TRANSPORT SYSTEM PERMEASE PROTEIN DPPB-RELATED"/>
    <property type="match status" value="1"/>
</dbReference>
<evidence type="ECO:0000313" key="9">
    <source>
        <dbReference type="EMBL" id="KKN47112.1"/>
    </source>
</evidence>
<keyword evidence="6 7" id="KW-0472">Membrane</keyword>
<feature type="transmembrane region" description="Helical" evidence="7">
    <location>
        <begin position="272"/>
        <end position="298"/>
    </location>
</feature>
<accession>A0A0F9RCB7</accession>
<sequence length="306" mass="32670">MLSFIFKRLLVALLVCLTVSALSFGLMFVSGDPAIAIAGSGGRAEDAEAIRVAYGFDRPLVVQYLDWIGSALTGNLGQSIYFNVPVTEIIGNRAGVTLTLGFISFLVALVIAVPLGVAAALRPNGWIDRIALVIAVSGQAIPSFWLGLMAIVVFGVWYGWVPISGADTWQGYILPVIVLSYYAIPELMRITRSGMIDVLATDYVRAAKAKGLPMRLVISRHALRNAVLPLVSLAAVQLGQLLSGSIVIESVFALNGLGRLAWESLLRSDLPVVQAIILILSLLYVVLTTLADILNAVLDPRLRGGS</sequence>
<evidence type="ECO:0000256" key="1">
    <source>
        <dbReference type="ARBA" id="ARBA00004651"/>
    </source>
</evidence>